<keyword evidence="2" id="KW-0560">Oxidoreductase</keyword>
<accession>A0ABP8RN66</accession>
<proteinExistence type="inferred from homology"/>
<dbReference type="InterPro" id="IPR020904">
    <property type="entry name" value="Sc_DH/Rdtase_CS"/>
</dbReference>
<dbReference type="InterPro" id="IPR002347">
    <property type="entry name" value="SDR_fam"/>
</dbReference>
<gene>
    <name evidence="4" type="ORF">GCM10023175_19280</name>
</gene>
<comment type="caution">
    <text evidence="4">The sequence shown here is derived from an EMBL/GenBank/DDBJ whole genome shotgun (WGS) entry which is preliminary data.</text>
</comment>
<keyword evidence="5" id="KW-1185">Reference proteome</keyword>
<evidence type="ECO:0000313" key="4">
    <source>
        <dbReference type="EMBL" id="GAA4543067.1"/>
    </source>
</evidence>
<dbReference type="PRINTS" id="PR00081">
    <property type="entry name" value="GDHRDH"/>
</dbReference>
<dbReference type="Proteomes" id="UP001501598">
    <property type="component" value="Unassembled WGS sequence"/>
</dbReference>
<dbReference type="PROSITE" id="PS00061">
    <property type="entry name" value="ADH_SHORT"/>
    <property type="match status" value="1"/>
</dbReference>
<organism evidence="4 5">
    <name type="scientific">Pseudonocardia xishanensis</name>
    <dbReference type="NCBI Taxonomy" id="630995"/>
    <lineage>
        <taxon>Bacteria</taxon>
        <taxon>Bacillati</taxon>
        <taxon>Actinomycetota</taxon>
        <taxon>Actinomycetes</taxon>
        <taxon>Pseudonocardiales</taxon>
        <taxon>Pseudonocardiaceae</taxon>
        <taxon>Pseudonocardia</taxon>
    </lineage>
</organism>
<dbReference type="PANTHER" id="PTHR24320">
    <property type="entry name" value="RETINOL DEHYDROGENASE"/>
    <property type="match status" value="1"/>
</dbReference>
<dbReference type="SUPFAM" id="SSF51735">
    <property type="entry name" value="NAD(P)-binding Rossmann-fold domains"/>
    <property type="match status" value="1"/>
</dbReference>
<evidence type="ECO:0000256" key="2">
    <source>
        <dbReference type="ARBA" id="ARBA00023002"/>
    </source>
</evidence>
<evidence type="ECO:0000256" key="3">
    <source>
        <dbReference type="SAM" id="MobiDB-lite"/>
    </source>
</evidence>
<evidence type="ECO:0000313" key="5">
    <source>
        <dbReference type="Proteomes" id="UP001501598"/>
    </source>
</evidence>
<dbReference type="InterPro" id="IPR036291">
    <property type="entry name" value="NAD(P)-bd_dom_sf"/>
</dbReference>
<reference evidence="5" key="1">
    <citation type="journal article" date="2019" name="Int. J. Syst. Evol. Microbiol.">
        <title>The Global Catalogue of Microorganisms (GCM) 10K type strain sequencing project: providing services to taxonomists for standard genome sequencing and annotation.</title>
        <authorList>
            <consortium name="The Broad Institute Genomics Platform"/>
            <consortium name="The Broad Institute Genome Sequencing Center for Infectious Disease"/>
            <person name="Wu L."/>
            <person name="Ma J."/>
        </authorList>
    </citation>
    <scope>NUCLEOTIDE SEQUENCE [LARGE SCALE GENOMIC DNA]</scope>
    <source>
        <strain evidence="5">JCM 17906</strain>
    </source>
</reference>
<dbReference type="RefSeq" id="WP_345414877.1">
    <property type="nucleotide sequence ID" value="NZ_BAABGT010000027.1"/>
</dbReference>
<sequence length="331" mass="34717">MTDPGTVLLTGPTRNLGRHTVLAMADRPAARRPDLLLVGRAGADLTAVADEARARGARVHEIGCDLSRLADVRAAATTARDLLAAGTVRPLRALVANAGVMSSDTRRASADGYETTFAVNFLAHAQLIGDLRGSLTHPARVVLLGSNTYHANVWRRLLHVPAAEWADPVELARPAAVDGGMTASGIAYSNAKLAILYYAHELQRRVGDGIAVSVFEPGWMPGTALGRGAPAAVQAISRALDRVPGVSTPRRSGPLLAAVALDDEWAHLRDGAFVVKSTMTEVQPIAHDRARERRLWEATAELLDGAGLRPRPGGADPGAVGGHRGAADPTG</sequence>
<dbReference type="Pfam" id="PF00106">
    <property type="entry name" value="adh_short"/>
    <property type="match status" value="1"/>
</dbReference>
<dbReference type="PANTHER" id="PTHR24320:SF148">
    <property type="entry name" value="NAD(P)-BINDING ROSSMANN-FOLD SUPERFAMILY PROTEIN"/>
    <property type="match status" value="1"/>
</dbReference>
<feature type="region of interest" description="Disordered" evidence="3">
    <location>
        <begin position="306"/>
        <end position="331"/>
    </location>
</feature>
<protein>
    <submittedName>
        <fullName evidence="4">SDR family NAD(P)-dependent oxidoreductase</fullName>
    </submittedName>
</protein>
<name>A0ABP8RN66_9PSEU</name>
<evidence type="ECO:0000256" key="1">
    <source>
        <dbReference type="ARBA" id="ARBA00006484"/>
    </source>
</evidence>
<dbReference type="EMBL" id="BAABGT010000027">
    <property type="protein sequence ID" value="GAA4543067.1"/>
    <property type="molecule type" value="Genomic_DNA"/>
</dbReference>
<comment type="similarity">
    <text evidence="1">Belongs to the short-chain dehydrogenases/reductases (SDR) family.</text>
</comment>
<feature type="compositionally biased region" description="Gly residues" evidence="3">
    <location>
        <begin position="315"/>
        <end position="324"/>
    </location>
</feature>
<dbReference type="Gene3D" id="3.40.50.720">
    <property type="entry name" value="NAD(P)-binding Rossmann-like Domain"/>
    <property type="match status" value="1"/>
</dbReference>